<evidence type="ECO:0000256" key="11">
    <source>
        <dbReference type="ARBA" id="ARBA00051293"/>
    </source>
</evidence>
<dbReference type="GO" id="GO:0004165">
    <property type="term" value="F:delta(3)-delta(2)-enoyl-CoA isomerase activity"/>
    <property type="evidence" value="ECO:0007669"/>
    <property type="project" value="UniProtKB-EC"/>
</dbReference>
<evidence type="ECO:0000256" key="14">
    <source>
        <dbReference type="ARBA" id="ARBA00056147"/>
    </source>
</evidence>
<dbReference type="Gene3D" id="6.10.250.170">
    <property type="match status" value="1"/>
</dbReference>
<evidence type="ECO:0000256" key="10">
    <source>
        <dbReference type="ARBA" id="ARBA00050938"/>
    </source>
</evidence>
<name>A0A1B6EQM4_9HEMI</name>
<accession>A0A1B6EQM4</accession>
<dbReference type="InterPro" id="IPR029045">
    <property type="entry name" value="ClpP/crotonase-like_dom_sf"/>
</dbReference>
<protein>
    <recommendedName>
        <fullName evidence="15">Enoyl-CoA delta isomerase 1, mitochondrial</fullName>
    </recommendedName>
    <alternativeName>
        <fullName evidence="16">3,2-trans-enoyl-CoA isomerase</fullName>
    </alternativeName>
</protein>
<dbReference type="EMBL" id="GECZ01029518">
    <property type="protein sequence ID" value="JAS40251.1"/>
    <property type="molecule type" value="Transcribed_RNA"/>
</dbReference>
<evidence type="ECO:0000313" key="17">
    <source>
        <dbReference type="EMBL" id="JAS40251.1"/>
    </source>
</evidence>
<gene>
    <name evidence="22" type="ORF">g.27778</name>
    <name evidence="19" type="ORF">g.27780</name>
    <name evidence="21" type="ORF">g.27782</name>
    <name evidence="17" type="ORF">g.27784</name>
    <name evidence="18" type="ORF">g.27786</name>
    <name evidence="20" type="ORF">g.27788</name>
</gene>
<dbReference type="EMBL" id="GECZ01021425">
    <property type="protein sequence ID" value="JAS48344.1"/>
    <property type="molecule type" value="Transcribed_RNA"/>
</dbReference>
<evidence type="ECO:0000256" key="3">
    <source>
        <dbReference type="ARBA" id="ARBA00011233"/>
    </source>
</evidence>
<evidence type="ECO:0000313" key="22">
    <source>
        <dbReference type="EMBL" id="JAS62359.1"/>
    </source>
</evidence>
<comment type="catalytic activity">
    <reaction evidence="12">
        <text>(3Z)-dodecenoyl-CoA = (2E)-dodecenoyl-CoA</text>
        <dbReference type="Rhea" id="RHEA:23716"/>
        <dbReference type="ChEBI" id="CHEBI:57330"/>
        <dbReference type="ChEBI" id="CHEBI:58543"/>
        <dbReference type="EC" id="5.3.3.8"/>
    </reaction>
    <physiologicalReaction direction="left-to-right" evidence="12">
        <dbReference type="Rhea" id="RHEA:23717"/>
    </physiologicalReaction>
</comment>
<keyword evidence="6" id="KW-0007">Acetylation</keyword>
<reference evidence="17" key="1">
    <citation type="submission" date="2015-11" db="EMBL/GenBank/DDBJ databases">
        <title>De novo transcriptome assembly of four potential Pierce s Disease insect vectors from Arizona vineyards.</title>
        <authorList>
            <person name="Tassone E.E."/>
        </authorList>
    </citation>
    <scope>NUCLEOTIDE SEQUENCE</scope>
</reference>
<evidence type="ECO:0000313" key="21">
    <source>
        <dbReference type="EMBL" id="JAS62314.1"/>
    </source>
</evidence>
<evidence type="ECO:0000256" key="8">
    <source>
        <dbReference type="ARBA" id="ARBA00023128"/>
    </source>
</evidence>
<dbReference type="Gene3D" id="3.90.226.10">
    <property type="entry name" value="2-enoyl-CoA Hydratase, Chain A, domain 1"/>
    <property type="match status" value="1"/>
</dbReference>
<proteinExistence type="predicted"/>
<evidence type="ECO:0000313" key="20">
    <source>
        <dbReference type="EMBL" id="JAS61964.1"/>
    </source>
</evidence>
<comment type="pathway">
    <text evidence="2">Lipid metabolism; fatty acid beta-oxidation.</text>
</comment>
<dbReference type="EMBL" id="GECZ01007455">
    <property type="protein sequence ID" value="JAS62314.1"/>
    <property type="molecule type" value="Transcribed_RNA"/>
</dbReference>
<organism evidence="17">
    <name type="scientific">Cuerna arida</name>
    <dbReference type="NCBI Taxonomy" id="1464854"/>
    <lineage>
        <taxon>Eukaryota</taxon>
        <taxon>Metazoa</taxon>
        <taxon>Ecdysozoa</taxon>
        <taxon>Arthropoda</taxon>
        <taxon>Hexapoda</taxon>
        <taxon>Insecta</taxon>
        <taxon>Pterygota</taxon>
        <taxon>Neoptera</taxon>
        <taxon>Paraneoptera</taxon>
        <taxon>Hemiptera</taxon>
        <taxon>Auchenorrhyncha</taxon>
        <taxon>Membracoidea</taxon>
        <taxon>Cicadellidae</taxon>
        <taxon>Cicadellinae</taxon>
        <taxon>Proconiini</taxon>
        <taxon>Cuerna</taxon>
    </lineage>
</organism>
<comment type="subunit">
    <text evidence="3">Homotrimer.</text>
</comment>
<keyword evidence="5" id="KW-0809">Transit peptide</keyword>
<evidence type="ECO:0000256" key="12">
    <source>
        <dbReference type="ARBA" id="ARBA00052376"/>
    </source>
</evidence>
<keyword evidence="8" id="KW-0496">Mitochondrion</keyword>
<comment type="catalytic activity">
    <reaction evidence="10">
        <text>(3Z)-decenoyl-CoA = (2E)-decenoyl-CoA</text>
        <dbReference type="Rhea" id="RHEA:77195"/>
        <dbReference type="ChEBI" id="CHEBI:61406"/>
        <dbReference type="ChEBI" id="CHEBI:195601"/>
    </reaction>
    <physiologicalReaction direction="left-to-right" evidence="10">
        <dbReference type="Rhea" id="RHEA:77196"/>
    </physiologicalReaction>
</comment>
<dbReference type="CDD" id="cd06558">
    <property type="entry name" value="crotonase-like"/>
    <property type="match status" value="1"/>
</dbReference>
<keyword evidence="9" id="KW-0413">Isomerase</keyword>
<evidence type="ECO:0000256" key="7">
    <source>
        <dbReference type="ARBA" id="ARBA00023098"/>
    </source>
</evidence>
<dbReference type="EMBL" id="GECZ01007410">
    <property type="protein sequence ID" value="JAS62359.1"/>
    <property type="molecule type" value="Transcribed_RNA"/>
</dbReference>
<comment type="function">
    <text evidence="14">Key enzyme of fatty acid beta-oxidation. Able to isomerize both 3-cis (3Z) and 3-trans (3E) double bonds into the 2-trans (2E) form in a range of enoyl-CoA species, with a preference for (3Z)-enoyl-CoAs over (3E)-enoyl-CoAs. The catalytic efficiency of this enzyme is not affected by the fatty acyl chain length.</text>
</comment>
<dbReference type="GO" id="GO:0006635">
    <property type="term" value="P:fatty acid beta-oxidation"/>
    <property type="evidence" value="ECO:0007669"/>
    <property type="project" value="TreeGrafter"/>
</dbReference>
<dbReference type="PANTHER" id="PTHR11941:SF45">
    <property type="entry name" value="ENOYL-COA DELTA ISOMERASE 1, MITOCHONDRIAL"/>
    <property type="match status" value="1"/>
</dbReference>
<dbReference type="InterPro" id="IPR001753">
    <property type="entry name" value="Enoyl-CoA_hydra/iso"/>
</dbReference>
<dbReference type="FunFam" id="3.90.226.10:FF:000034">
    <property type="entry name" value="Enoyl-CoA delta isomerase 1"/>
    <property type="match status" value="1"/>
</dbReference>
<sequence length="281" mass="31477">MVTLRSCIKLLTRPRIEMRHFSAAANTLTKVDVNSKTGVAVVSLNRPPVNGLNLELLQTLSQTLDDLEKNKCRGMILTSEMPTVFSAGLDIMEMYKPNQDRLKQFWVTLQQTWLKLYGSSFPTVAAMNGHSPAGGCLLALSCEYRVLVAPKSTIGLNETQLGIIAPRWFMDSMRNVMGERQSELALTAGKMFTADEALRVGLVDELATDKADAVAKAEAFLSTFAKIPAVARNMTKLEFRKDTLDWLRNNQELDLKRFVDYTNQPKVQQGLELYLQSLKKK</sequence>
<keyword evidence="7" id="KW-0443">Lipid metabolism</keyword>
<dbReference type="GO" id="GO:0005759">
    <property type="term" value="C:mitochondrial matrix"/>
    <property type="evidence" value="ECO:0007669"/>
    <property type="project" value="UniProtKB-SubCell"/>
</dbReference>
<evidence type="ECO:0000313" key="19">
    <source>
        <dbReference type="EMBL" id="JAS48344.1"/>
    </source>
</evidence>
<dbReference type="AlphaFoldDB" id="A0A1B6EQM4"/>
<evidence type="ECO:0000256" key="6">
    <source>
        <dbReference type="ARBA" id="ARBA00022990"/>
    </source>
</evidence>
<dbReference type="Pfam" id="PF00378">
    <property type="entry name" value="ECH_1"/>
    <property type="match status" value="1"/>
</dbReference>
<evidence type="ECO:0000256" key="5">
    <source>
        <dbReference type="ARBA" id="ARBA00022946"/>
    </source>
</evidence>
<evidence type="ECO:0000256" key="9">
    <source>
        <dbReference type="ARBA" id="ARBA00023235"/>
    </source>
</evidence>
<comment type="catalytic activity">
    <reaction evidence="13">
        <text>(3Z)-octenoyl-CoA = (2E)-octenoyl-CoA</text>
        <dbReference type="Rhea" id="RHEA:46044"/>
        <dbReference type="ChEBI" id="CHEBI:62242"/>
        <dbReference type="ChEBI" id="CHEBI:85640"/>
    </reaction>
    <physiologicalReaction direction="left-to-right" evidence="13">
        <dbReference type="Rhea" id="RHEA:46045"/>
    </physiologicalReaction>
</comment>
<evidence type="ECO:0000256" key="4">
    <source>
        <dbReference type="ARBA" id="ARBA00022832"/>
    </source>
</evidence>
<comment type="subcellular location">
    <subcellularLocation>
        <location evidence="1">Mitochondrion matrix</location>
    </subcellularLocation>
</comment>
<dbReference type="PANTHER" id="PTHR11941">
    <property type="entry name" value="ENOYL-COA HYDRATASE-RELATED"/>
    <property type="match status" value="1"/>
</dbReference>
<evidence type="ECO:0000256" key="2">
    <source>
        <dbReference type="ARBA" id="ARBA00005005"/>
    </source>
</evidence>
<dbReference type="SUPFAM" id="SSF52096">
    <property type="entry name" value="ClpP/crotonase"/>
    <property type="match status" value="1"/>
</dbReference>
<evidence type="ECO:0000256" key="1">
    <source>
        <dbReference type="ARBA" id="ARBA00004305"/>
    </source>
</evidence>
<dbReference type="EMBL" id="GECZ01025086">
    <property type="protein sequence ID" value="JAS44683.1"/>
    <property type="molecule type" value="Transcribed_RNA"/>
</dbReference>
<evidence type="ECO:0000256" key="13">
    <source>
        <dbReference type="ARBA" id="ARBA00052542"/>
    </source>
</evidence>
<evidence type="ECO:0000256" key="16">
    <source>
        <dbReference type="ARBA" id="ARBA00083575"/>
    </source>
</evidence>
<comment type="catalytic activity">
    <reaction evidence="11">
        <text>(2E)-tetradecenoyl-CoA = (3Z)-tetradecenoyl-CoA</text>
        <dbReference type="Rhea" id="RHEA:29847"/>
        <dbReference type="ChEBI" id="CHEBI:61405"/>
        <dbReference type="ChEBI" id="CHEBI:61968"/>
    </reaction>
    <physiologicalReaction direction="right-to-left" evidence="11">
        <dbReference type="Rhea" id="RHEA:29849"/>
    </physiologicalReaction>
</comment>
<evidence type="ECO:0000313" key="18">
    <source>
        <dbReference type="EMBL" id="JAS44683.1"/>
    </source>
</evidence>
<dbReference type="EMBL" id="GECZ01007805">
    <property type="protein sequence ID" value="JAS61964.1"/>
    <property type="molecule type" value="Transcribed_RNA"/>
</dbReference>
<evidence type="ECO:0000256" key="15">
    <source>
        <dbReference type="ARBA" id="ARBA00068317"/>
    </source>
</evidence>
<keyword evidence="4" id="KW-0276">Fatty acid metabolism</keyword>